<dbReference type="AlphaFoldDB" id="A0A1B6NRG6"/>
<gene>
    <name evidence="1" type="ORF">MGSAQ_002455</name>
</gene>
<reference evidence="1" key="1">
    <citation type="submission" date="2013-11" db="EMBL/GenBank/DDBJ databases">
        <title>Microbial diversity, functional groups and degradation webs in Northern and Southern Mediterranean and Red Sea marine crude oil polluted sites.</title>
        <authorList>
            <person name="Daffonchio D."/>
            <person name="Mapelli F."/>
            <person name="Ferrer M."/>
            <person name="Richter M."/>
            <person name="Cherif A."/>
            <person name="Malkawi H.I."/>
            <person name="Yakimov M.M."/>
            <person name="Abdel-Fattah Y.R."/>
            <person name="Blaghen M."/>
            <person name="Golyshin P.N."/>
            <person name="Kalogerakis N."/>
            <person name="Boon N."/>
            <person name="Magagnini M."/>
            <person name="Fava F."/>
        </authorList>
    </citation>
    <scope>NUCLEOTIDE SEQUENCE</scope>
</reference>
<sequence>MSIRVGIVGISGFGGGEALRLIAATRRSNWSTPQARVAPAVG</sequence>
<accession>A0A1B6NRG6</accession>
<organism evidence="1">
    <name type="scientific">marine sediment metagenome</name>
    <dbReference type="NCBI Taxonomy" id="412755"/>
    <lineage>
        <taxon>unclassified sequences</taxon>
        <taxon>metagenomes</taxon>
        <taxon>ecological metagenomes</taxon>
    </lineage>
</organism>
<proteinExistence type="predicted"/>
<comment type="caution">
    <text evidence="1">The sequence shown here is derived from an EMBL/GenBank/DDBJ whole genome shotgun (WGS) entry which is preliminary data.</text>
</comment>
<dbReference type="EMBL" id="AYSL01001402">
    <property type="protein sequence ID" value="KTF06049.1"/>
    <property type="molecule type" value="Genomic_DNA"/>
</dbReference>
<evidence type="ECO:0000313" key="1">
    <source>
        <dbReference type="EMBL" id="KTF06049.1"/>
    </source>
</evidence>
<protein>
    <submittedName>
        <fullName evidence="1">Uncharacterized protein</fullName>
    </submittedName>
</protein>
<name>A0A1B6NRG6_9ZZZZ</name>